<dbReference type="RefSeq" id="WP_255328129.1">
    <property type="nucleotide sequence ID" value="NZ_JAKZEU010000001.1"/>
</dbReference>
<dbReference type="InterPro" id="IPR053176">
    <property type="entry name" value="T6SS_TssE1-like"/>
</dbReference>
<evidence type="ECO:0000313" key="4">
    <source>
        <dbReference type="Proteomes" id="UP001203945"/>
    </source>
</evidence>
<dbReference type="EMBL" id="JAKZEU010000001">
    <property type="protein sequence ID" value="MCQ0969174.1"/>
    <property type="molecule type" value="Genomic_DNA"/>
</dbReference>
<evidence type="ECO:0000259" key="2">
    <source>
        <dbReference type="Pfam" id="PF04965"/>
    </source>
</evidence>
<evidence type="ECO:0000256" key="1">
    <source>
        <dbReference type="SAM" id="MobiDB-lite"/>
    </source>
</evidence>
<feature type="region of interest" description="Disordered" evidence="1">
    <location>
        <begin position="17"/>
        <end position="42"/>
    </location>
</feature>
<dbReference type="SUPFAM" id="SSF160719">
    <property type="entry name" value="gpW/gp25-like"/>
    <property type="match status" value="1"/>
</dbReference>
<feature type="domain" description="IraD/Gp25-like" evidence="2">
    <location>
        <begin position="47"/>
        <end position="149"/>
    </location>
</feature>
<dbReference type="InterPro" id="IPR017737">
    <property type="entry name" value="TssE1-like"/>
</dbReference>
<keyword evidence="4" id="KW-1185">Reference proteome</keyword>
<name>A0ABT1MM49_9RHOB</name>
<accession>A0ABT1MM49</accession>
<dbReference type="PANTHER" id="PTHR38595:SF1">
    <property type="entry name" value="TYPE VI SECRETION SYSTEM COMPONENT TSSE1"/>
    <property type="match status" value="1"/>
</dbReference>
<dbReference type="Proteomes" id="UP001203945">
    <property type="component" value="Unassembled WGS sequence"/>
</dbReference>
<dbReference type="Pfam" id="PF04965">
    <property type="entry name" value="GPW_gp25"/>
    <property type="match status" value="1"/>
</dbReference>
<dbReference type="NCBIfam" id="TIGR03357">
    <property type="entry name" value="VI_zyme"/>
    <property type="match status" value="1"/>
</dbReference>
<evidence type="ECO:0000313" key="3">
    <source>
        <dbReference type="EMBL" id="MCQ0969174.1"/>
    </source>
</evidence>
<reference evidence="3 4" key="1">
    <citation type="submission" date="2022-03" db="EMBL/GenBank/DDBJ databases">
        <authorList>
            <person name="He Y."/>
        </authorList>
    </citation>
    <scope>NUCLEOTIDE SEQUENCE [LARGE SCALE GENOMIC DNA]</scope>
    <source>
        <strain evidence="3 4">TK19116</strain>
        <plasmid evidence="3">unnamed1</plasmid>
    </source>
</reference>
<sequence>MSVLQIFRAAAAAGDARDAAPASQRQGDARMISARRRASREGSDEASLRRDLALDIASLLNTVRLDAAIDLGDAPYVERSVINYGFRDLSSLTRSNETARRIAEAIRETLIRHETRLNPRTIEVRATDRSSQSDQRLFFDIVAEMIASPADIPMDFVAEVDMGAGKLRMLPAESVR</sequence>
<organism evidence="3 4">
    <name type="scientific">Paracoccus albicereus</name>
    <dbReference type="NCBI Taxonomy" id="2922394"/>
    <lineage>
        <taxon>Bacteria</taxon>
        <taxon>Pseudomonadati</taxon>
        <taxon>Pseudomonadota</taxon>
        <taxon>Alphaproteobacteria</taxon>
        <taxon>Rhodobacterales</taxon>
        <taxon>Paracoccaceae</taxon>
        <taxon>Paracoccus</taxon>
    </lineage>
</organism>
<keyword evidence="3" id="KW-0614">Plasmid</keyword>
<dbReference type="PANTHER" id="PTHR38595">
    <property type="entry name" value="CYTOPLASMIC PROTEIN-RELATED"/>
    <property type="match status" value="1"/>
</dbReference>
<proteinExistence type="predicted"/>
<dbReference type="InterPro" id="IPR007048">
    <property type="entry name" value="IraD/Gp25-like"/>
</dbReference>
<gene>
    <name evidence="3" type="primary">tssE</name>
    <name evidence="3" type="ORF">MLD63_01825</name>
</gene>
<comment type="caution">
    <text evidence="3">The sequence shown here is derived from an EMBL/GenBank/DDBJ whole genome shotgun (WGS) entry which is preliminary data.</text>
</comment>
<geneLocation type="plasmid" evidence="3">
    <name>unnamed1</name>
</geneLocation>
<protein>
    <submittedName>
        <fullName evidence="3">Type VI secretion system baseplate subunit TssE</fullName>
    </submittedName>
</protein>